<dbReference type="InterPro" id="IPR009507">
    <property type="entry name" value="UPF0435"/>
</dbReference>
<proteinExistence type="predicted"/>
<dbReference type="EMBL" id="VMSJ01000003">
    <property type="protein sequence ID" value="TVT27620.1"/>
    <property type="molecule type" value="Genomic_DNA"/>
</dbReference>
<reference evidence="1 2" key="1">
    <citation type="submission" date="2019-07" db="EMBL/GenBank/DDBJ databases">
        <title>Salinicoccus cyprini sp. nov., isolated from gastro-intestinal tract of mirror carp, Cyprinus carpio var. specularis, collected from Gobind Sagar Reservoir, Himachal Pradesh, India.</title>
        <authorList>
            <person name="Talwar C."/>
            <person name="Singh A.K."/>
            <person name="Lal R."/>
            <person name="Negi R.K."/>
        </authorList>
    </citation>
    <scope>NUCLEOTIDE SEQUENCE [LARGE SCALE GENOMIC DNA]</scope>
    <source>
        <strain evidence="1 2">CT19</strain>
    </source>
</reference>
<evidence type="ECO:0000313" key="1">
    <source>
        <dbReference type="EMBL" id="TVT27620.1"/>
    </source>
</evidence>
<protein>
    <submittedName>
        <fullName evidence="1">DUF1128 family protein</fullName>
    </submittedName>
</protein>
<dbReference type="AlphaFoldDB" id="A0A558ATM9"/>
<gene>
    <name evidence="1" type="ORF">FO441_07880</name>
</gene>
<dbReference type="OrthoDB" id="2353831at2"/>
<dbReference type="RefSeq" id="WP_145288326.1">
    <property type="nucleotide sequence ID" value="NZ_VMSJ01000003.1"/>
</dbReference>
<name>A0A558ATM9_9STAP</name>
<sequence>MQKAEMLKEIEEALNVVNKGLFNPDDFDDSKTEEIKDIHEMVTSRNQITAIEQSAIIEELSKLRK</sequence>
<dbReference type="Pfam" id="PF06569">
    <property type="entry name" value="DUF1128"/>
    <property type="match status" value="1"/>
</dbReference>
<keyword evidence="2" id="KW-1185">Reference proteome</keyword>
<evidence type="ECO:0000313" key="2">
    <source>
        <dbReference type="Proteomes" id="UP000315103"/>
    </source>
</evidence>
<accession>A0A558ATM9</accession>
<organism evidence="1 2">
    <name type="scientific">Salinicoccus cyprini</name>
    <dbReference type="NCBI Taxonomy" id="2493691"/>
    <lineage>
        <taxon>Bacteria</taxon>
        <taxon>Bacillati</taxon>
        <taxon>Bacillota</taxon>
        <taxon>Bacilli</taxon>
        <taxon>Bacillales</taxon>
        <taxon>Staphylococcaceae</taxon>
        <taxon>Salinicoccus</taxon>
    </lineage>
</organism>
<dbReference type="Proteomes" id="UP000315103">
    <property type="component" value="Unassembled WGS sequence"/>
</dbReference>
<comment type="caution">
    <text evidence="1">The sequence shown here is derived from an EMBL/GenBank/DDBJ whole genome shotgun (WGS) entry which is preliminary data.</text>
</comment>